<sequence>MADTLARELADLGVGDRESRAAFVRRIADAWRGLFFGRREEARQDRAVPELHRLAVEIRRRYGELEGMVSEYARWLEYQYPEEVRGGDMFVEVVEPTIESCREEAEHLSESEQHWRFLAFLTGSKSNPRRVLKPGTGGGALNPNRPQTGGRPRRGGPELVFAVDLAKAWQNVFGTPAGLSDEATFLRFYRQCCEELGLKPISRSVLVRVFKMGRSLGRQLGAERPGRPKKGT</sequence>
<evidence type="ECO:0000313" key="2">
    <source>
        <dbReference type="EMBL" id="PJK30434.1"/>
    </source>
</evidence>
<dbReference type="EMBL" id="PHIG01000026">
    <property type="protein sequence ID" value="PJK30434.1"/>
    <property type="molecule type" value="Genomic_DNA"/>
</dbReference>
<organism evidence="2 3">
    <name type="scientific">Minwuia thermotolerans</name>
    <dbReference type="NCBI Taxonomy" id="2056226"/>
    <lineage>
        <taxon>Bacteria</taxon>
        <taxon>Pseudomonadati</taxon>
        <taxon>Pseudomonadota</taxon>
        <taxon>Alphaproteobacteria</taxon>
        <taxon>Minwuiales</taxon>
        <taxon>Minwuiaceae</taxon>
        <taxon>Minwuia</taxon>
    </lineage>
</organism>
<dbReference type="RefSeq" id="WP_125182809.1">
    <property type="nucleotide sequence ID" value="NZ_PHIG01000026.1"/>
</dbReference>
<dbReference type="OrthoDB" id="9342835at2"/>
<reference evidence="2 3" key="1">
    <citation type="submission" date="2017-11" db="EMBL/GenBank/DDBJ databases">
        <title>Draft genome sequence of Rhizobiales bacterium SY3-13.</title>
        <authorList>
            <person name="Sun C."/>
        </authorList>
    </citation>
    <scope>NUCLEOTIDE SEQUENCE [LARGE SCALE GENOMIC DNA]</scope>
    <source>
        <strain evidence="2 3">SY3-13</strain>
    </source>
</reference>
<comment type="caution">
    <text evidence="2">The sequence shown here is derived from an EMBL/GenBank/DDBJ whole genome shotgun (WGS) entry which is preliminary data.</text>
</comment>
<dbReference type="AlphaFoldDB" id="A0A2M9G424"/>
<gene>
    <name evidence="2" type="ORF">CVT23_06720</name>
</gene>
<feature type="region of interest" description="Disordered" evidence="1">
    <location>
        <begin position="127"/>
        <end position="156"/>
    </location>
</feature>
<name>A0A2M9G424_9PROT</name>
<accession>A0A2M9G424</accession>
<protein>
    <submittedName>
        <fullName evidence="2">Uncharacterized protein</fullName>
    </submittedName>
</protein>
<keyword evidence="3" id="KW-1185">Reference proteome</keyword>
<proteinExistence type="predicted"/>
<evidence type="ECO:0000313" key="3">
    <source>
        <dbReference type="Proteomes" id="UP000229498"/>
    </source>
</evidence>
<dbReference type="Proteomes" id="UP000229498">
    <property type="component" value="Unassembled WGS sequence"/>
</dbReference>
<evidence type="ECO:0000256" key="1">
    <source>
        <dbReference type="SAM" id="MobiDB-lite"/>
    </source>
</evidence>